<proteinExistence type="inferred from homology"/>
<dbReference type="SUPFAM" id="SSF53720">
    <property type="entry name" value="ALDH-like"/>
    <property type="match status" value="1"/>
</dbReference>
<dbReference type="Gene3D" id="3.40.605.10">
    <property type="entry name" value="Aldehyde Dehydrogenase, Chain A, domain 1"/>
    <property type="match status" value="1"/>
</dbReference>
<dbReference type="InterPro" id="IPR016163">
    <property type="entry name" value="Ald_DH_C"/>
</dbReference>
<feature type="domain" description="Aldehyde dehydrogenase" evidence="3">
    <location>
        <begin position="18"/>
        <end position="475"/>
    </location>
</feature>
<protein>
    <submittedName>
        <fullName evidence="4">Aldehyde dehydrogenase</fullName>
    </submittedName>
</protein>
<comment type="caution">
    <text evidence="4">The sequence shown here is derived from an EMBL/GenBank/DDBJ whole genome shotgun (WGS) entry which is preliminary data.</text>
</comment>
<evidence type="ECO:0000256" key="1">
    <source>
        <dbReference type="ARBA" id="ARBA00009986"/>
    </source>
</evidence>
<evidence type="ECO:0000259" key="3">
    <source>
        <dbReference type="Pfam" id="PF00171"/>
    </source>
</evidence>
<dbReference type="PANTHER" id="PTHR43353">
    <property type="entry name" value="SUCCINATE-SEMIALDEHYDE DEHYDROGENASE, MITOCHONDRIAL"/>
    <property type="match status" value="1"/>
</dbReference>
<accession>A0A0J7IGL8</accession>
<keyword evidence="2" id="KW-0560">Oxidoreductase</keyword>
<name>A0A0J7IGL8_9FLAO</name>
<dbReference type="InterPro" id="IPR016162">
    <property type="entry name" value="Ald_DH_N"/>
</dbReference>
<gene>
    <name evidence="4" type="ORF">ACM46_13310</name>
</gene>
<dbReference type="InterPro" id="IPR015590">
    <property type="entry name" value="Aldehyde_DH_dom"/>
</dbReference>
<sequence>MNTTALNWIGGEWIDNGNYRESSNPANGEKIGFFADGGKEEAAQGIAAAKKAFKETSWKTDRQLRYKVLNELADQFEIHHEELVDMLTLENGKIRGEAEFEFGLVVPKLRYFAAHVLTQHGRALETSPGSFSVVLTEAIGVAGVIAPWNSPIILMIRSLAPALAAGCTAIIKMPAQTAQVNALINKVFASVKSLPKGVINQFTESGSEGAALIVESPDVPAVSYTGSTHTGKILMHNGAPQLKRFGFELGGKTPMLIFDDANLDVAVPTLEKAITVFAGQFCMTGSRILVQKGIADELIKKLSERLENVKVGPAADSRSDMGPMIDKANVERVDKIVEKAISEGAEVRVRGGKITEGPLASGAFYRPTLLQVSDNKLEIIQDETFGPVATVQVFETAQEAVELANDNVYGLAASVWSQDVDLPLKIVRELEAGTVWINAWAEVRDEFEEGGYKLSGLGRLNGLASLNDFLEHKHIVHQHGTI</sequence>
<dbReference type="OrthoDB" id="9762913at2"/>
<dbReference type="InterPro" id="IPR050740">
    <property type="entry name" value="Aldehyde_DH_Superfamily"/>
</dbReference>
<dbReference type="STRING" id="558151.ACM46_13310"/>
<dbReference type="FunFam" id="3.40.309.10:FF:000012">
    <property type="entry name" value="Betaine aldehyde dehydrogenase"/>
    <property type="match status" value="1"/>
</dbReference>
<evidence type="ECO:0000256" key="2">
    <source>
        <dbReference type="ARBA" id="ARBA00023002"/>
    </source>
</evidence>
<organism evidence="4 5">
    <name type="scientific">Chryseobacterium angstadtii</name>
    <dbReference type="NCBI Taxonomy" id="558151"/>
    <lineage>
        <taxon>Bacteria</taxon>
        <taxon>Pseudomonadati</taxon>
        <taxon>Bacteroidota</taxon>
        <taxon>Flavobacteriia</taxon>
        <taxon>Flavobacteriales</taxon>
        <taxon>Weeksellaceae</taxon>
        <taxon>Chryseobacterium group</taxon>
        <taxon>Chryseobacterium</taxon>
    </lineage>
</organism>
<dbReference type="EMBL" id="LFND01000003">
    <property type="protein sequence ID" value="KMQ65252.1"/>
    <property type="molecule type" value="Genomic_DNA"/>
</dbReference>
<dbReference type="Pfam" id="PF00171">
    <property type="entry name" value="Aldedh"/>
    <property type="match status" value="1"/>
</dbReference>
<keyword evidence="5" id="KW-1185">Reference proteome</keyword>
<dbReference type="GO" id="GO:0016620">
    <property type="term" value="F:oxidoreductase activity, acting on the aldehyde or oxo group of donors, NAD or NADP as acceptor"/>
    <property type="evidence" value="ECO:0007669"/>
    <property type="project" value="InterPro"/>
</dbReference>
<dbReference type="RefSeq" id="WP_048507183.1">
    <property type="nucleotide sequence ID" value="NZ_LFND01000003.1"/>
</dbReference>
<dbReference type="PANTHER" id="PTHR43353:SF5">
    <property type="entry name" value="SUCCINATE-SEMIALDEHYDE DEHYDROGENASE, MITOCHONDRIAL"/>
    <property type="match status" value="1"/>
</dbReference>
<evidence type="ECO:0000313" key="5">
    <source>
        <dbReference type="Proteomes" id="UP000036261"/>
    </source>
</evidence>
<dbReference type="InterPro" id="IPR016161">
    <property type="entry name" value="Ald_DH/histidinol_DH"/>
</dbReference>
<comment type="similarity">
    <text evidence="1">Belongs to the aldehyde dehydrogenase family.</text>
</comment>
<evidence type="ECO:0000313" key="4">
    <source>
        <dbReference type="EMBL" id="KMQ65252.1"/>
    </source>
</evidence>
<reference evidence="4 5" key="1">
    <citation type="journal article" date="2013" name="Int. J. Syst. Evol. Microbiol.">
        <title>Chryseobacterium angstadtii sp. nov., isolated from a newt tank.</title>
        <authorList>
            <person name="Kirk K.E."/>
            <person name="Hoffman J.A."/>
            <person name="Smith K.A."/>
            <person name="Strahan B.L."/>
            <person name="Failor K.C."/>
            <person name="Krebs J.E."/>
            <person name="Gale A.N."/>
            <person name="Do T.D."/>
            <person name="Sontag T.C."/>
            <person name="Batties A.M."/>
            <person name="Mistiszyn K."/>
            <person name="Newman J.D."/>
        </authorList>
    </citation>
    <scope>NUCLEOTIDE SEQUENCE [LARGE SCALE GENOMIC DNA]</scope>
    <source>
        <strain evidence="4 5">KM</strain>
    </source>
</reference>
<dbReference type="Proteomes" id="UP000036261">
    <property type="component" value="Unassembled WGS sequence"/>
</dbReference>
<dbReference type="AlphaFoldDB" id="A0A0J7IGL8"/>
<dbReference type="PATRIC" id="fig|558151.6.peg.2809"/>
<dbReference type="Gene3D" id="3.40.309.10">
    <property type="entry name" value="Aldehyde Dehydrogenase, Chain A, domain 2"/>
    <property type="match status" value="1"/>
</dbReference>